<feature type="compositionally biased region" description="Low complexity" evidence="1">
    <location>
        <begin position="1"/>
        <end position="12"/>
    </location>
</feature>
<organism evidence="2 3">
    <name type="scientific">Portunus trituberculatus</name>
    <name type="common">Swimming crab</name>
    <name type="synonym">Neptunus trituberculatus</name>
    <dbReference type="NCBI Taxonomy" id="210409"/>
    <lineage>
        <taxon>Eukaryota</taxon>
        <taxon>Metazoa</taxon>
        <taxon>Ecdysozoa</taxon>
        <taxon>Arthropoda</taxon>
        <taxon>Crustacea</taxon>
        <taxon>Multicrustacea</taxon>
        <taxon>Malacostraca</taxon>
        <taxon>Eumalacostraca</taxon>
        <taxon>Eucarida</taxon>
        <taxon>Decapoda</taxon>
        <taxon>Pleocyemata</taxon>
        <taxon>Brachyura</taxon>
        <taxon>Eubrachyura</taxon>
        <taxon>Portunoidea</taxon>
        <taxon>Portunidae</taxon>
        <taxon>Portuninae</taxon>
        <taxon>Portunus</taxon>
    </lineage>
</organism>
<evidence type="ECO:0000313" key="2">
    <source>
        <dbReference type="EMBL" id="MPC71582.1"/>
    </source>
</evidence>
<keyword evidence="3" id="KW-1185">Reference proteome</keyword>
<comment type="caution">
    <text evidence="2">The sequence shown here is derived from an EMBL/GenBank/DDBJ whole genome shotgun (WGS) entry which is preliminary data.</text>
</comment>
<sequence>MAAQQQQQQEEQTGVTSLEHRRDVSALVVQHKARVLEVSHLTSLRLPARAVQRESRATTSSHMLVHVHRSHSRQHQRSYTARIARLWNAFTAATSDTRTMTLQQVKVAAHRWRKTQTPTLALC</sequence>
<dbReference type="EMBL" id="VSRR010033144">
    <property type="protein sequence ID" value="MPC71582.1"/>
    <property type="molecule type" value="Genomic_DNA"/>
</dbReference>
<dbReference type="OrthoDB" id="6382908at2759"/>
<dbReference type="AlphaFoldDB" id="A0A5B7HK03"/>
<accession>A0A5B7HK03</accession>
<feature type="region of interest" description="Disordered" evidence="1">
    <location>
        <begin position="54"/>
        <end position="73"/>
    </location>
</feature>
<proteinExistence type="predicted"/>
<feature type="region of interest" description="Disordered" evidence="1">
    <location>
        <begin position="1"/>
        <end position="22"/>
    </location>
</feature>
<name>A0A5B7HK03_PORTR</name>
<gene>
    <name evidence="2" type="ORF">E2C01_065862</name>
</gene>
<dbReference type="Proteomes" id="UP000324222">
    <property type="component" value="Unassembled WGS sequence"/>
</dbReference>
<protein>
    <submittedName>
        <fullName evidence="2">Uncharacterized protein</fullName>
    </submittedName>
</protein>
<evidence type="ECO:0000256" key="1">
    <source>
        <dbReference type="SAM" id="MobiDB-lite"/>
    </source>
</evidence>
<reference evidence="2 3" key="1">
    <citation type="submission" date="2019-05" db="EMBL/GenBank/DDBJ databases">
        <title>Another draft genome of Portunus trituberculatus and its Hox gene families provides insights of decapod evolution.</title>
        <authorList>
            <person name="Jeong J.-H."/>
            <person name="Song I."/>
            <person name="Kim S."/>
            <person name="Choi T."/>
            <person name="Kim D."/>
            <person name="Ryu S."/>
            <person name="Kim W."/>
        </authorList>
    </citation>
    <scope>NUCLEOTIDE SEQUENCE [LARGE SCALE GENOMIC DNA]</scope>
    <source>
        <tissue evidence="2">Muscle</tissue>
    </source>
</reference>
<evidence type="ECO:0000313" key="3">
    <source>
        <dbReference type="Proteomes" id="UP000324222"/>
    </source>
</evidence>